<dbReference type="Proteomes" id="UP000824120">
    <property type="component" value="Chromosome 3"/>
</dbReference>
<comment type="caution">
    <text evidence="1">The sequence shown here is derived from an EMBL/GenBank/DDBJ whole genome shotgun (WGS) entry which is preliminary data.</text>
</comment>
<dbReference type="EMBL" id="JACXVP010000003">
    <property type="protein sequence ID" value="KAG5617213.1"/>
    <property type="molecule type" value="Genomic_DNA"/>
</dbReference>
<proteinExistence type="predicted"/>
<organism evidence="1 2">
    <name type="scientific">Solanum commersonii</name>
    <name type="common">Commerson's wild potato</name>
    <name type="synonym">Commerson's nightshade</name>
    <dbReference type="NCBI Taxonomy" id="4109"/>
    <lineage>
        <taxon>Eukaryota</taxon>
        <taxon>Viridiplantae</taxon>
        <taxon>Streptophyta</taxon>
        <taxon>Embryophyta</taxon>
        <taxon>Tracheophyta</taxon>
        <taxon>Spermatophyta</taxon>
        <taxon>Magnoliopsida</taxon>
        <taxon>eudicotyledons</taxon>
        <taxon>Gunneridae</taxon>
        <taxon>Pentapetalae</taxon>
        <taxon>asterids</taxon>
        <taxon>lamiids</taxon>
        <taxon>Solanales</taxon>
        <taxon>Solanaceae</taxon>
        <taxon>Solanoideae</taxon>
        <taxon>Solaneae</taxon>
        <taxon>Solanum</taxon>
    </lineage>
</organism>
<gene>
    <name evidence="1" type="ORF">H5410_017037</name>
</gene>
<sequence>MEFIIPFGDDFGQDQMSWFWLSKHLLFRKPTSRYPLGALKLSFVHLWKKSADPFTLRRTSNLESKYVPQMIFDRSNISGGPKLEHPSRPAITVKLMCEATENVVLGFDTLDIVRYASPMSTLTEGCRRVNPICLPVQYNRRHFPGSNPSQCCTSVDTHSVASVSTLLKA</sequence>
<evidence type="ECO:0000313" key="1">
    <source>
        <dbReference type="EMBL" id="KAG5617213.1"/>
    </source>
</evidence>
<keyword evidence="2" id="KW-1185">Reference proteome</keyword>
<evidence type="ECO:0000313" key="2">
    <source>
        <dbReference type="Proteomes" id="UP000824120"/>
    </source>
</evidence>
<accession>A0A9J5ZXZ2</accession>
<name>A0A9J5ZXZ2_SOLCO</name>
<protein>
    <submittedName>
        <fullName evidence="1">Uncharacterized protein</fullName>
    </submittedName>
</protein>
<dbReference type="AlphaFoldDB" id="A0A9J5ZXZ2"/>
<reference evidence="1 2" key="1">
    <citation type="submission" date="2020-09" db="EMBL/GenBank/DDBJ databases">
        <title>De no assembly of potato wild relative species, Solanum commersonii.</title>
        <authorList>
            <person name="Cho K."/>
        </authorList>
    </citation>
    <scope>NUCLEOTIDE SEQUENCE [LARGE SCALE GENOMIC DNA]</scope>
    <source>
        <strain evidence="1">LZ3.2</strain>
        <tissue evidence="1">Leaf</tissue>
    </source>
</reference>